<dbReference type="AlphaFoldDB" id="A0A1H0NZ87"/>
<proteinExistence type="inferred from homology"/>
<dbReference type="InterPro" id="IPR000086">
    <property type="entry name" value="NUDIX_hydrolase_dom"/>
</dbReference>
<evidence type="ECO:0000256" key="5">
    <source>
        <dbReference type="ARBA" id="ARBA00022842"/>
    </source>
</evidence>
<comment type="cofactor">
    <cofactor evidence="1">
        <name>Mn(2+)</name>
        <dbReference type="ChEBI" id="CHEBI:29035"/>
    </cofactor>
</comment>
<evidence type="ECO:0000256" key="3">
    <source>
        <dbReference type="ARBA" id="ARBA00022723"/>
    </source>
</evidence>
<dbReference type="PANTHER" id="PTHR12992:SF11">
    <property type="entry name" value="MITOCHONDRIAL COENZYME A DIPHOSPHATASE NUDT8"/>
    <property type="match status" value="1"/>
</dbReference>
<sequence length="235" mass="26037">MNRSISYKNGTKADTGWPCSRSFREQLQGNLDSFTRCEVKQPPGSMRFAAVAVTVIDFRHQGNLAGLGEQRDDSAALILTRRSPMLRSHAGQWALPGGRIDPEESPVETALRELREEVGLHLTRDNLMGLLDDYVTRSGFHITPVVFWGGTVGKLQKNDGEVASIHRIPCSELARQDAPLLENGVVPGRQVLYMPVGNTVIAAPTAAVLFQFREVAMFGKSSRVAHYDQPYFAWK</sequence>
<accession>A0A1H0NZ87</accession>
<evidence type="ECO:0000256" key="4">
    <source>
        <dbReference type="ARBA" id="ARBA00022801"/>
    </source>
</evidence>
<evidence type="ECO:0000256" key="7">
    <source>
        <dbReference type="RuleBase" id="RU003476"/>
    </source>
</evidence>
<dbReference type="Proteomes" id="UP000199073">
    <property type="component" value="Unassembled WGS sequence"/>
</dbReference>
<dbReference type="InterPro" id="IPR020476">
    <property type="entry name" value="Nudix_hydrolase"/>
</dbReference>
<dbReference type="EMBL" id="FNJI01000008">
    <property type="protein sequence ID" value="SDO98112.1"/>
    <property type="molecule type" value="Genomic_DNA"/>
</dbReference>
<dbReference type="PROSITE" id="PS51462">
    <property type="entry name" value="NUDIX"/>
    <property type="match status" value="1"/>
</dbReference>
<gene>
    <name evidence="9" type="ORF">SAMN05660330_01515</name>
</gene>
<dbReference type="InterPro" id="IPR015797">
    <property type="entry name" value="NUDIX_hydrolase-like_dom_sf"/>
</dbReference>
<dbReference type="GO" id="GO:0046872">
    <property type="term" value="F:metal ion binding"/>
    <property type="evidence" value="ECO:0007669"/>
    <property type="project" value="UniProtKB-KW"/>
</dbReference>
<dbReference type="InterPro" id="IPR045121">
    <property type="entry name" value="CoAse"/>
</dbReference>
<dbReference type="CDD" id="cd03426">
    <property type="entry name" value="NUDIX_CoAse_Nudt7"/>
    <property type="match status" value="1"/>
</dbReference>
<evidence type="ECO:0000259" key="8">
    <source>
        <dbReference type="PROSITE" id="PS51462"/>
    </source>
</evidence>
<evidence type="ECO:0000256" key="1">
    <source>
        <dbReference type="ARBA" id="ARBA00001936"/>
    </source>
</evidence>
<dbReference type="PANTHER" id="PTHR12992">
    <property type="entry name" value="NUDIX HYDROLASE"/>
    <property type="match status" value="1"/>
</dbReference>
<dbReference type="PRINTS" id="PR00502">
    <property type="entry name" value="NUDIXFAMILY"/>
</dbReference>
<reference evidence="9 10" key="1">
    <citation type="submission" date="2016-10" db="EMBL/GenBank/DDBJ databases">
        <authorList>
            <person name="de Groot N.N."/>
        </authorList>
    </citation>
    <scope>NUCLEOTIDE SEQUENCE [LARGE SCALE GENOMIC DNA]</scope>
    <source>
        <strain evidence="9 10">DSM 12130</strain>
    </source>
</reference>
<dbReference type="InterPro" id="IPR020084">
    <property type="entry name" value="NUDIX_hydrolase_CS"/>
</dbReference>
<keyword evidence="10" id="KW-1185">Reference proteome</keyword>
<feature type="domain" description="Nudix hydrolase" evidence="8">
    <location>
        <begin position="46"/>
        <end position="193"/>
    </location>
</feature>
<dbReference type="GO" id="GO:0010945">
    <property type="term" value="F:coenzyme A diphosphatase activity"/>
    <property type="evidence" value="ECO:0007669"/>
    <property type="project" value="InterPro"/>
</dbReference>
<evidence type="ECO:0000313" key="10">
    <source>
        <dbReference type="Proteomes" id="UP000199073"/>
    </source>
</evidence>
<dbReference type="RefSeq" id="WP_245695032.1">
    <property type="nucleotide sequence ID" value="NZ_FNJI01000008.1"/>
</dbReference>
<dbReference type="STRING" id="91360.SAMN05660330_01515"/>
<dbReference type="Gene3D" id="3.90.79.10">
    <property type="entry name" value="Nucleoside Triphosphate Pyrophosphohydrolase"/>
    <property type="match status" value="1"/>
</dbReference>
<keyword evidence="6" id="KW-0464">Manganese</keyword>
<comment type="similarity">
    <text evidence="7">Belongs to the Nudix hydrolase family.</text>
</comment>
<keyword evidence="3" id="KW-0479">Metal-binding</keyword>
<name>A0A1H0NZ87_9BACT</name>
<dbReference type="Pfam" id="PF00293">
    <property type="entry name" value="NUDIX"/>
    <property type="match status" value="1"/>
</dbReference>
<evidence type="ECO:0000256" key="6">
    <source>
        <dbReference type="ARBA" id="ARBA00023211"/>
    </source>
</evidence>
<organism evidence="9 10">
    <name type="scientific">Desulforhopalus singaporensis</name>
    <dbReference type="NCBI Taxonomy" id="91360"/>
    <lineage>
        <taxon>Bacteria</taxon>
        <taxon>Pseudomonadati</taxon>
        <taxon>Thermodesulfobacteriota</taxon>
        <taxon>Desulfobulbia</taxon>
        <taxon>Desulfobulbales</taxon>
        <taxon>Desulfocapsaceae</taxon>
        <taxon>Desulforhopalus</taxon>
    </lineage>
</organism>
<comment type="cofactor">
    <cofactor evidence="2">
        <name>Mg(2+)</name>
        <dbReference type="ChEBI" id="CHEBI:18420"/>
    </cofactor>
</comment>
<evidence type="ECO:0000256" key="2">
    <source>
        <dbReference type="ARBA" id="ARBA00001946"/>
    </source>
</evidence>
<keyword evidence="4 7" id="KW-0378">Hydrolase</keyword>
<dbReference type="SUPFAM" id="SSF55811">
    <property type="entry name" value="Nudix"/>
    <property type="match status" value="1"/>
</dbReference>
<evidence type="ECO:0000313" key="9">
    <source>
        <dbReference type="EMBL" id="SDO98112.1"/>
    </source>
</evidence>
<protein>
    <submittedName>
        <fullName evidence="9">NUDIX domain-containing protein</fullName>
    </submittedName>
</protein>
<dbReference type="PROSITE" id="PS00893">
    <property type="entry name" value="NUDIX_BOX"/>
    <property type="match status" value="1"/>
</dbReference>
<keyword evidence="5" id="KW-0460">Magnesium</keyword>